<proteinExistence type="predicted"/>
<evidence type="ECO:0000313" key="1">
    <source>
        <dbReference type="EMBL" id="OAF64385.1"/>
    </source>
</evidence>
<comment type="caution">
    <text evidence="1">The sequence shown here is derived from an EMBL/GenBank/DDBJ whole genome shotgun (WGS) entry which is preliminary data.</text>
</comment>
<evidence type="ECO:0000313" key="2">
    <source>
        <dbReference type="Proteomes" id="UP000078046"/>
    </source>
</evidence>
<dbReference type="AlphaFoldDB" id="A0A177AQY1"/>
<gene>
    <name evidence="1" type="ORF">A3Q56_07891</name>
</gene>
<sequence length="73" mass="8807">MKIRYIPSERTGVSPLNLIYGLNDQISHSKEFNTNRKDVIKRVKAHTEKYYKRVSRNYNKLQQMSSSYHRKNF</sequence>
<keyword evidence="2" id="KW-1185">Reference proteome</keyword>
<dbReference type="Proteomes" id="UP000078046">
    <property type="component" value="Unassembled WGS sequence"/>
</dbReference>
<name>A0A177AQY1_9BILA</name>
<reference evidence="1 2" key="1">
    <citation type="submission" date="2016-04" db="EMBL/GenBank/DDBJ databases">
        <title>The genome of Intoshia linei affirms orthonectids as highly simplified spiralians.</title>
        <authorList>
            <person name="Mikhailov K.V."/>
            <person name="Slusarev G.S."/>
            <person name="Nikitin M.A."/>
            <person name="Logacheva M.D."/>
            <person name="Penin A."/>
            <person name="Aleoshin V."/>
            <person name="Panchin Y.V."/>
        </authorList>
    </citation>
    <scope>NUCLEOTIDE SEQUENCE [LARGE SCALE GENOMIC DNA]</scope>
    <source>
        <strain evidence="1">Intl2013</strain>
        <tissue evidence="1">Whole animal</tissue>
    </source>
</reference>
<accession>A0A177AQY1</accession>
<dbReference type="EMBL" id="LWCA01001876">
    <property type="protein sequence ID" value="OAF64385.1"/>
    <property type="molecule type" value="Genomic_DNA"/>
</dbReference>
<organism evidence="1 2">
    <name type="scientific">Intoshia linei</name>
    <dbReference type="NCBI Taxonomy" id="1819745"/>
    <lineage>
        <taxon>Eukaryota</taxon>
        <taxon>Metazoa</taxon>
        <taxon>Spiralia</taxon>
        <taxon>Lophotrochozoa</taxon>
        <taxon>Mesozoa</taxon>
        <taxon>Orthonectida</taxon>
        <taxon>Rhopaluridae</taxon>
        <taxon>Intoshia</taxon>
    </lineage>
</organism>
<protein>
    <submittedName>
        <fullName evidence="1">Uncharacterized protein</fullName>
    </submittedName>
</protein>